<evidence type="ECO:0000313" key="1">
    <source>
        <dbReference type="EMBL" id="CAK7337662.1"/>
    </source>
</evidence>
<organism evidence="1 2">
    <name type="scientific">Dovyalis caffra</name>
    <dbReference type="NCBI Taxonomy" id="77055"/>
    <lineage>
        <taxon>Eukaryota</taxon>
        <taxon>Viridiplantae</taxon>
        <taxon>Streptophyta</taxon>
        <taxon>Embryophyta</taxon>
        <taxon>Tracheophyta</taxon>
        <taxon>Spermatophyta</taxon>
        <taxon>Magnoliopsida</taxon>
        <taxon>eudicotyledons</taxon>
        <taxon>Gunneridae</taxon>
        <taxon>Pentapetalae</taxon>
        <taxon>rosids</taxon>
        <taxon>fabids</taxon>
        <taxon>Malpighiales</taxon>
        <taxon>Salicaceae</taxon>
        <taxon>Flacourtieae</taxon>
        <taxon>Dovyalis</taxon>
    </lineage>
</organism>
<sequence>MRTFQEFGSVQDTYENILDIVQDIVLDITIQQHQYHCDPNGINLWMDLNDKSTALPLRA</sequence>
<dbReference type="AlphaFoldDB" id="A0AAV1RQC4"/>
<accession>A0AAV1RQC4</accession>
<name>A0AAV1RQC4_9ROSI</name>
<keyword evidence="2" id="KW-1185">Reference proteome</keyword>
<gene>
    <name evidence="1" type="ORF">DCAF_LOCUS12700</name>
</gene>
<proteinExistence type="predicted"/>
<comment type="caution">
    <text evidence="1">The sequence shown here is derived from an EMBL/GenBank/DDBJ whole genome shotgun (WGS) entry which is preliminary data.</text>
</comment>
<reference evidence="1 2" key="1">
    <citation type="submission" date="2024-01" db="EMBL/GenBank/DDBJ databases">
        <authorList>
            <person name="Waweru B."/>
        </authorList>
    </citation>
    <scope>NUCLEOTIDE SEQUENCE [LARGE SCALE GENOMIC DNA]</scope>
</reference>
<dbReference type="Proteomes" id="UP001314170">
    <property type="component" value="Unassembled WGS sequence"/>
</dbReference>
<dbReference type="EMBL" id="CAWUPB010001108">
    <property type="protein sequence ID" value="CAK7337662.1"/>
    <property type="molecule type" value="Genomic_DNA"/>
</dbReference>
<evidence type="ECO:0000313" key="2">
    <source>
        <dbReference type="Proteomes" id="UP001314170"/>
    </source>
</evidence>
<protein>
    <submittedName>
        <fullName evidence="1">Uncharacterized protein</fullName>
    </submittedName>
</protein>